<keyword evidence="2" id="KW-1185">Reference proteome</keyword>
<protein>
    <submittedName>
        <fullName evidence="1">Uncharacterized protein</fullName>
    </submittedName>
</protein>
<accession>A0ABN2L671</accession>
<proteinExistence type="predicted"/>
<reference evidence="1 2" key="1">
    <citation type="journal article" date="2019" name="Int. J. Syst. Evol. Microbiol.">
        <title>The Global Catalogue of Microorganisms (GCM) 10K type strain sequencing project: providing services to taxonomists for standard genome sequencing and annotation.</title>
        <authorList>
            <consortium name="The Broad Institute Genomics Platform"/>
            <consortium name="The Broad Institute Genome Sequencing Center for Infectious Disease"/>
            <person name="Wu L."/>
            <person name="Ma J."/>
        </authorList>
    </citation>
    <scope>NUCLEOTIDE SEQUENCE [LARGE SCALE GENOMIC DNA]</scope>
    <source>
        <strain evidence="1 2">JCM 13249</strain>
    </source>
</reference>
<sequence>MGVGVLIPPAVSARHSTAGTPRAPNVVVSRAVPARPADPDALGVRDDLALAGVVGPPDGAAVGLVEAWRDAAMKVSPNVMGSQCLSGATVRSAANRAA</sequence>
<comment type="caution">
    <text evidence="1">The sequence shown here is derived from an EMBL/GenBank/DDBJ whole genome shotgun (WGS) entry which is preliminary data.</text>
</comment>
<dbReference type="EMBL" id="BAAALS010000049">
    <property type="protein sequence ID" value="GAA1776689.1"/>
    <property type="molecule type" value="Genomic_DNA"/>
</dbReference>
<organism evidence="1 2">
    <name type="scientific">Luedemannella helvata</name>
    <dbReference type="NCBI Taxonomy" id="349315"/>
    <lineage>
        <taxon>Bacteria</taxon>
        <taxon>Bacillati</taxon>
        <taxon>Actinomycetota</taxon>
        <taxon>Actinomycetes</taxon>
        <taxon>Micromonosporales</taxon>
        <taxon>Micromonosporaceae</taxon>
        <taxon>Luedemannella</taxon>
    </lineage>
</organism>
<evidence type="ECO:0000313" key="1">
    <source>
        <dbReference type="EMBL" id="GAA1776689.1"/>
    </source>
</evidence>
<evidence type="ECO:0000313" key="2">
    <source>
        <dbReference type="Proteomes" id="UP001500655"/>
    </source>
</evidence>
<gene>
    <name evidence="1" type="ORF">GCM10009681_54940</name>
</gene>
<dbReference type="Proteomes" id="UP001500655">
    <property type="component" value="Unassembled WGS sequence"/>
</dbReference>
<name>A0ABN2L671_9ACTN</name>